<keyword evidence="2" id="KW-0442">Lipid degradation</keyword>
<dbReference type="Proteomes" id="UP001595690">
    <property type="component" value="Unassembled WGS sequence"/>
</dbReference>
<dbReference type="EMBL" id="JBHRZI010000023">
    <property type="protein sequence ID" value="MFC3895199.1"/>
    <property type="molecule type" value="Genomic_DNA"/>
</dbReference>
<organism evidence="4 5">
    <name type="scientific">Lentzea rhizosphaerae</name>
    <dbReference type="NCBI Taxonomy" id="2041025"/>
    <lineage>
        <taxon>Bacteria</taxon>
        <taxon>Bacillati</taxon>
        <taxon>Actinomycetota</taxon>
        <taxon>Actinomycetes</taxon>
        <taxon>Pseudonocardiales</taxon>
        <taxon>Pseudonocardiaceae</taxon>
        <taxon>Lentzea</taxon>
    </lineage>
</organism>
<keyword evidence="5" id="KW-1185">Reference proteome</keyword>
<dbReference type="Gene3D" id="3.40.50.1820">
    <property type="entry name" value="alpha/beta hydrolase"/>
    <property type="match status" value="1"/>
</dbReference>
<comment type="caution">
    <text evidence="4">The sequence shown here is derived from an EMBL/GenBank/DDBJ whole genome shotgun (WGS) entry which is preliminary data.</text>
</comment>
<name>A0ABV8BZV4_9PSEU</name>
<evidence type="ECO:0000256" key="2">
    <source>
        <dbReference type="ARBA" id="ARBA00022963"/>
    </source>
</evidence>
<dbReference type="GO" id="GO:0016787">
    <property type="term" value="F:hydrolase activity"/>
    <property type="evidence" value="ECO:0007669"/>
    <property type="project" value="UniProtKB-KW"/>
</dbReference>
<dbReference type="RefSeq" id="WP_382376745.1">
    <property type="nucleotide sequence ID" value="NZ_JBHRZI010000023.1"/>
</dbReference>
<dbReference type="PANTHER" id="PTHR10272:SF0">
    <property type="entry name" value="PLATELET-ACTIVATING FACTOR ACETYLHYDROLASE"/>
    <property type="match status" value="1"/>
</dbReference>
<reference evidence="5" key="1">
    <citation type="journal article" date="2019" name="Int. J. Syst. Evol. Microbiol.">
        <title>The Global Catalogue of Microorganisms (GCM) 10K type strain sequencing project: providing services to taxonomists for standard genome sequencing and annotation.</title>
        <authorList>
            <consortium name="The Broad Institute Genomics Platform"/>
            <consortium name="The Broad Institute Genome Sequencing Center for Infectious Disease"/>
            <person name="Wu L."/>
            <person name="Ma J."/>
        </authorList>
    </citation>
    <scope>NUCLEOTIDE SEQUENCE [LARGE SCALE GENOMIC DNA]</scope>
    <source>
        <strain evidence="5">CGMCC 4.7405</strain>
    </source>
</reference>
<dbReference type="PANTHER" id="PTHR10272">
    <property type="entry name" value="PLATELET-ACTIVATING FACTOR ACETYLHYDROLASE"/>
    <property type="match status" value="1"/>
</dbReference>
<evidence type="ECO:0000313" key="5">
    <source>
        <dbReference type="Proteomes" id="UP001595690"/>
    </source>
</evidence>
<keyword evidence="1 4" id="KW-0378">Hydrolase</keyword>
<sequence>MDTDRPDAFTADPGDRRELVVQIWYPATRLASATRAPYVPDADGLAPLAKLLTLPRFALRCLKYVSTNAVPSAPVARGEPGFPVLIFSPGRGGYRQHNTWQVEELVSHGYVVAAIDHPHAVAGVRFPDGRLVTLDSRMLDNDFVDTVVPFLAQDAVFALDRLTALNHADPTGILTGHLDISRVGIFGLSLGGEVAAEACRQEPRFRACLPMDVWMPPSVVRSGLSQPTMWITRDAGTMRREGWSQADVDRTLTTIRAVFDTMPGDAYLVQVPGMYHQDFSDASLLSPLTRWLGVTGPIDKHRAHDIVTAYSLAFFNRHLKDQPAAFDGLAERYPEVLRETT</sequence>
<proteinExistence type="predicted"/>
<dbReference type="Pfam" id="PF03403">
    <property type="entry name" value="PAF-AH_p_II"/>
    <property type="match status" value="2"/>
</dbReference>
<dbReference type="InterPro" id="IPR029058">
    <property type="entry name" value="AB_hydrolase_fold"/>
</dbReference>
<keyword evidence="3" id="KW-0443">Lipid metabolism</keyword>
<evidence type="ECO:0000256" key="3">
    <source>
        <dbReference type="ARBA" id="ARBA00023098"/>
    </source>
</evidence>
<dbReference type="SUPFAM" id="SSF53474">
    <property type="entry name" value="alpha/beta-Hydrolases"/>
    <property type="match status" value="1"/>
</dbReference>
<protein>
    <submittedName>
        <fullName evidence="4">Alpha/beta hydrolase family protein</fullName>
    </submittedName>
</protein>
<accession>A0ABV8BZV4</accession>
<evidence type="ECO:0000256" key="1">
    <source>
        <dbReference type="ARBA" id="ARBA00022801"/>
    </source>
</evidence>
<gene>
    <name evidence="4" type="ORF">ACFOWZ_27260</name>
</gene>
<evidence type="ECO:0000313" key="4">
    <source>
        <dbReference type="EMBL" id="MFC3895199.1"/>
    </source>
</evidence>